<protein>
    <submittedName>
        <fullName evidence="1">Uncharacterized protein</fullName>
    </submittedName>
</protein>
<gene>
    <name evidence="1" type="ORF">A9Q84_11705</name>
</gene>
<sequence>MRHIKQYIFTILAFSAPIQAKTLVLENNIFDQVSIEKSIGISAWRKVLRNDVYVKSQVSDYEIKKIKNQKLFFYIAGLHPKDCRFALRKLAHYESYSKHLGFIKNSSYDEKSQRVNFLLSSLLLPYDMSLNFKIPRIKSPGIYPFKFDQGFLSGLHGNIVTINYKNRCLFYTTASWEGPHSDIPNTVFEFFSKALAQLAMENLFRISSTY</sequence>
<comment type="caution">
    <text evidence="1">The sequence shown here is derived from an EMBL/GenBank/DDBJ whole genome shotgun (WGS) entry which is preliminary data.</text>
</comment>
<dbReference type="EMBL" id="MAAO01000006">
    <property type="protein sequence ID" value="OUR96994.1"/>
    <property type="molecule type" value="Genomic_DNA"/>
</dbReference>
<dbReference type="Proteomes" id="UP000196531">
    <property type="component" value="Unassembled WGS sequence"/>
</dbReference>
<dbReference type="AlphaFoldDB" id="A0A1Y5F880"/>
<name>A0A1Y5F880_9BACT</name>
<organism evidence="1 2">
    <name type="scientific">Halobacteriovorax marinus</name>
    <dbReference type="NCBI Taxonomy" id="97084"/>
    <lineage>
        <taxon>Bacteria</taxon>
        <taxon>Pseudomonadati</taxon>
        <taxon>Bdellovibrionota</taxon>
        <taxon>Bacteriovoracia</taxon>
        <taxon>Bacteriovoracales</taxon>
        <taxon>Halobacteriovoraceae</taxon>
        <taxon>Halobacteriovorax</taxon>
    </lineage>
</organism>
<evidence type="ECO:0000313" key="1">
    <source>
        <dbReference type="EMBL" id="OUR96994.1"/>
    </source>
</evidence>
<accession>A0A1Y5F880</accession>
<evidence type="ECO:0000313" key="2">
    <source>
        <dbReference type="Proteomes" id="UP000196531"/>
    </source>
</evidence>
<reference evidence="2" key="1">
    <citation type="journal article" date="2017" name="Proc. Natl. Acad. Sci. U.S.A.">
        <title>Simulation of Deepwater Horizon oil plume reveals substrate specialization within a complex community of hydrocarbon-degraders.</title>
        <authorList>
            <person name="Hu P."/>
            <person name="Dubinsky E.A."/>
            <person name="Probst A.J."/>
            <person name="Wang J."/>
            <person name="Sieber C.M.K."/>
            <person name="Tom L.M."/>
            <person name="Gardinali P."/>
            <person name="Banfield J.F."/>
            <person name="Atlas R.M."/>
            <person name="Andersen G.L."/>
        </authorList>
    </citation>
    <scope>NUCLEOTIDE SEQUENCE [LARGE SCALE GENOMIC DNA]</scope>
</reference>
<proteinExistence type="predicted"/>